<evidence type="ECO:0000256" key="1">
    <source>
        <dbReference type="SAM" id="Phobius"/>
    </source>
</evidence>
<keyword evidence="1" id="KW-0472">Membrane</keyword>
<keyword evidence="3" id="KW-1185">Reference proteome</keyword>
<gene>
    <name evidence="2" type="ORF">WMO24_15640</name>
</gene>
<dbReference type="EMBL" id="JBBMFA010000116">
    <property type="protein sequence ID" value="MEQ2521850.1"/>
    <property type="molecule type" value="Genomic_DNA"/>
</dbReference>
<comment type="caution">
    <text evidence="2">The sequence shown here is derived from an EMBL/GenBank/DDBJ whole genome shotgun (WGS) entry which is preliminary data.</text>
</comment>
<organism evidence="2 3">
    <name type="scientific">Ruthenibacterium intestinale</name>
    <dbReference type="NCBI Taxonomy" id="3133163"/>
    <lineage>
        <taxon>Bacteria</taxon>
        <taxon>Bacillati</taxon>
        <taxon>Bacillota</taxon>
        <taxon>Clostridia</taxon>
        <taxon>Eubacteriales</taxon>
        <taxon>Oscillospiraceae</taxon>
        <taxon>Ruthenibacterium</taxon>
    </lineage>
</organism>
<evidence type="ECO:0000313" key="2">
    <source>
        <dbReference type="EMBL" id="MEQ2521850.1"/>
    </source>
</evidence>
<sequence length="63" mass="6918">MVDVLVVILVLAVSLGMSWAVTVGLIKLVTICFGWPFSLLTATGIWLILLLARSVFKSRSRNE</sequence>
<feature type="transmembrane region" description="Helical" evidence="1">
    <location>
        <begin position="36"/>
        <end position="56"/>
    </location>
</feature>
<accession>A0ABV1GJ51</accession>
<protein>
    <submittedName>
        <fullName evidence="2">Uncharacterized protein</fullName>
    </submittedName>
</protein>
<proteinExistence type="predicted"/>
<keyword evidence="1" id="KW-0812">Transmembrane</keyword>
<dbReference type="RefSeq" id="WP_349217326.1">
    <property type="nucleotide sequence ID" value="NZ_JBBMFA010000116.1"/>
</dbReference>
<dbReference type="Proteomes" id="UP001477672">
    <property type="component" value="Unassembled WGS sequence"/>
</dbReference>
<keyword evidence="1" id="KW-1133">Transmembrane helix</keyword>
<evidence type="ECO:0000313" key="3">
    <source>
        <dbReference type="Proteomes" id="UP001477672"/>
    </source>
</evidence>
<reference evidence="2 3" key="1">
    <citation type="submission" date="2024-03" db="EMBL/GenBank/DDBJ databases">
        <title>Human intestinal bacterial collection.</title>
        <authorList>
            <person name="Pauvert C."/>
            <person name="Hitch T.C.A."/>
            <person name="Clavel T."/>
        </authorList>
    </citation>
    <scope>NUCLEOTIDE SEQUENCE [LARGE SCALE GENOMIC DNA]</scope>
    <source>
        <strain evidence="2 3">CLA-JM-H11</strain>
    </source>
</reference>
<name>A0ABV1GJ51_9FIRM</name>